<dbReference type="AlphaFoldDB" id="A0A0F5VES7"/>
<feature type="transmembrane region" description="Helical" evidence="1">
    <location>
        <begin position="117"/>
        <end position="134"/>
    </location>
</feature>
<feature type="transmembrane region" description="Helical" evidence="1">
    <location>
        <begin position="62"/>
        <end position="78"/>
    </location>
</feature>
<name>A0A0F5VES7_9GAMM</name>
<reference evidence="2 3" key="1">
    <citation type="submission" date="2014-12" db="EMBL/GenBank/DDBJ databases">
        <title>Mercury Reductase activity and rhizosphere competence traits in the genome of root associated Photobacterium halotolerans MELD1.</title>
        <authorList>
            <person name="Mathew D.C."/>
            <person name="Huang C.-C."/>
        </authorList>
    </citation>
    <scope>NUCLEOTIDE SEQUENCE [LARGE SCALE GENOMIC DNA]</scope>
    <source>
        <strain evidence="2 3">MELD1</strain>
    </source>
</reference>
<keyword evidence="1" id="KW-0472">Membrane</keyword>
<evidence type="ECO:0000313" key="3">
    <source>
        <dbReference type="Proteomes" id="UP000033633"/>
    </source>
</evidence>
<gene>
    <name evidence="2" type="ORF">KY46_08705</name>
</gene>
<dbReference type="PANTHER" id="PTHR28008:SF1">
    <property type="entry name" value="DOMAIN PROTEIN, PUTATIVE (AFU_ORTHOLOGUE AFUA_3G10980)-RELATED"/>
    <property type="match status" value="1"/>
</dbReference>
<dbReference type="PATRIC" id="fig|265726.11.peg.3877"/>
<comment type="caution">
    <text evidence="2">The sequence shown here is derived from an EMBL/GenBank/DDBJ whole genome shotgun (WGS) entry which is preliminary data.</text>
</comment>
<keyword evidence="3" id="KW-1185">Reference proteome</keyword>
<dbReference type="STRING" id="265726.KY46_08705"/>
<accession>A0A0F5VES7</accession>
<keyword evidence="1" id="KW-0812">Transmembrane</keyword>
<sequence>MSQHAEPISLYVSLKERQLLIWTWLLFVLYALFIAGLTLMPAAEKGSLADLDSYGISGLDKLLHVLTYLLFAMLALCVSRQYRFYMSMLIGLMLFGSLLEVFQGILHLGRESSFSDAVANLSGVILGGLLSCYLERHAAQKSNRNR</sequence>
<evidence type="ECO:0000256" key="1">
    <source>
        <dbReference type="SAM" id="Phobius"/>
    </source>
</evidence>
<feature type="transmembrane region" description="Helical" evidence="1">
    <location>
        <begin position="21"/>
        <end position="42"/>
    </location>
</feature>
<evidence type="ECO:0008006" key="4">
    <source>
        <dbReference type="Google" id="ProtNLM"/>
    </source>
</evidence>
<dbReference type="Proteomes" id="UP000033633">
    <property type="component" value="Unassembled WGS sequence"/>
</dbReference>
<dbReference type="EMBL" id="JWYV01000005">
    <property type="protein sequence ID" value="KKD00312.1"/>
    <property type="molecule type" value="Genomic_DNA"/>
</dbReference>
<evidence type="ECO:0000313" key="2">
    <source>
        <dbReference type="EMBL" id="KKD00312.1"/>
    </source>
</evidence>
<feature type="transmembrane region" description="Helical" evidence="1">
    <location>
        <begin position="85"/>
        <end position="105"/>
    </location>
</feature>
<proteinExistence type="predicted"/>
<dbReference type="OrthoDB" id="5828115at2"/>
<dbReference type="RefSeq" id="WP_046220247.1">
    <property type="nucleotide sequence ID" value="NZ_JWYV01000005.1"/>
</dbReference>
<protein>
    <recommendedName>
        <fullName evidence="4">VanZ-like domain-containing protein</fullName>
    </recommendedName>
</protein>
<dbReference type="PANTHER" id="PTHR28008">
    <property type="entry name" value="DOMAIN PROTEIN, PUTATIVE (AFU_ORTHOLOGUE AFUA_3G10980)-RELATED"/>
    <property type="match status" value="1"/>
</dbReference>
<organism evidence="2 3">
    <name type="scientific">Photobacterium halotolerans</name>
    <dbReference type="NCBI Taxonomy" id="265726"/>
    <lineage>
        <taxon>Bacteria</taxon>
        <taxon>Pseudomonadati</taxon>
        <taxon>Pseudomonadota</taxon>
        <taxon>Gammaproteobacteria</taxon>
        <taxon>Vibrionales</taxon>
        <taxon>Vibrionaceae</taxon>
        <taxon>Photobacterium</taxon>
    </lineage>
</organism>
<keyword evidence="1" id="KW-1133">Transmembrane helix</keyword>